<keyword evidence="2" id="KW-0732">Signal</keyword>
<proteinExistence type="predicted"/>
<dbReference type="Proteomes" id="UP000772434">
    <property type="component" value="Unassembled WGS sequence"/>
</dbReference>
<feature type="compositionally biased region" description="Basic and acidic residues" evidence="1">
    <location>
        <begin position="166"/>
        <end position="190"/>
    </location>
</feature>
<dbReference type="AlphaFoldDB" id="A0A9P5PGL8"/>
<keyword evidence="4" id="KW-1185">Reference proteome</keyword>
<evidence type="ECO:0000256" key="2">
    <source>
        <dbReference type="SAM" id="SignalP"/>
    </source>
</evidence>
<organism evidence="3 4">
    <name type="scientific">Rhodocollybia butyracea</name>
    <dbReference type="NCBI Taxonomy" id="206335"/>
    <lineage>
        <taxon>Eukaryota</taxon>
        <taxon>Fungi</taxon>
        <taxon>Dikarya</taxon>
        <taxon>Basidiomycota</taxon>
        <taxon>Agaricomycotina</taxon>
        <taxon>Agaricomycetes</taxon>
        <taxon>Agaricomycetidae</taxon>
        <taxon>Agaricales</taxon>
        <taxon>Marasmiineae</taxon>
        <taxon>Omphalotaceae</taxon>
        <taxon>Rhodocollybia</taxon>
    </lineage>
</organism>
<name>A0A9P5PGL8_9AGAR</name>
<reference evidence="3" key="1">
    <citation type="submission" date="2020-11" db="EMBL/GenBank/DDBJ databases">
        <authorList>
            <consortium name="DOE Joint Genome Institute"/>
            <person name="Ahrendt S."/>
            <person name="Riley R."/>
            <person name="Andreopoulos W."/>
            <person name="Labutti K."/>
            <person name="Pangilinan J."/>
            <person name="Ruiz-Duenas F.J."/>
            <person name="Barrasa J.M."/>
            <person name="Sanchez-Garcia M."/>
            <person name="Camarero S."/>
            <person name="Miyauchi S."/>
            <person name="Serrano A."/>
            <person name="Linde D."/>
            <person name="Babiker R."/>
            <person name="Drula E."/>
            <person name="Ayuso-Fernandez I."/>
            <person name="Pacheco R."/>
            <person name="Padilla G."/>
            <person name="Ferreira P."/>
            <person name="Barriuso J."/>
            <person name="Kellner H."/>
            <person name="Castanera R."/>
            <person name="Alfaro M."/>
            <person name="Ramirez L."/>
            <person name="Pisabarro A.G."/>
            <person name="Kuo A."/>
            <person name="Tritt A."/>
            <person name="Lipzen A."/>
            <person name="He G."/>
            <person name="Yan M."/>
            <person name="Ng V."/>
            <person name="Cullen D."/>
            <person name="Martin F."/>
            <person name="Rosso M.-N."/>
            <person name="Henrissat B."/>
            <person name="Hibbett D."/>
            <person name="Martinez A.T."/>
            <person name="Grigoriev I.V."/>
        </authorList>
    </citation>
    <scope>NUCLEOTIDE SEQUENCE</scope>
    <source>
        <strain evidence="3">AH 40177</strain>
    </source>
</reference>
<evidence type="ECO:0000313" key="3">
    <source>
        <dbReference type="EMBL" id="KAF9065324.1"/>
    </source>
</evidence>
<accession>A0A9P5PGL8</accession>
<evidence type="ECO:0000256" key="1">
    <source>
        <dbReference type="SAM" id="MobiDB-lite"/>
    </source>
</evidence>
<dbReference type="EMBL" id="JADNRY010000105">
    <property type="protein sequence ID" value="KAF9065324.1"/>
    <property type="molecule type" value="Genomic_DNA"/>
</dbReference>
<protein>
    <submittedName>
        <fullName evidence="3">Uncharacterized protein</fullName>
    </submittedName>
</protein>
<sequence>MILACKKRILGLVSALALFGLSVRAQPVPPKGTLANTGTLNDMGTSDDMQPPPAPVRGIKPHETMVFDVHPVGVKEFPGLPMDASKYSKIVPRIKDKGGDIKEGAPKPPVWTISAPDFKILRETGGAQQLPWLTITVMYTGVYKKPDGTGSSAAECVEYGGGQGHGEGHGEGHNEGYGEGFRKGRRRLFD</sequence>
<feature type="signal peptide" evidence="2">
    <location>
        <begin position="1"/>
        <end position="25"/>
    </location>
</feature>
<feature type="chain" id="PRO_5040171108" evidence="2">
    <location>
        <begin position="26"/>
        <end position="190"/>
    </location>
</feature>
<comment type="caution">
    <text evidence="3">The sequence shown here is derived from an EMBL/GenBank/DDBJ whole genome shotgun (WGS) entry which is preliminary data.</text>
</comment>
<feature type="region of interest" description="Disordered" evidence="1">
    <location>
        <begin position="150"/>
        <end position="190"/>
    </location>
</feature>
<evidence type="ECO:0000313" key="4">
    <source>
        <dbReference type="Proteomes" id="UP000772434"/>
    </source>
</evidence>
<gene>
    <name evidence="3" type="ORF">BDP27DRAFT_1450233</name>
</gene>